<dbReference type="Proteomes" id="UP001595596">
    <property type="component" value="Unassembled WGS sequence"/>
</dbReference>
<sequence>MIPVANQIQSRAGAVAAPAARTAEAPLVAQAPPRLPPVEEIAAASKDVQLGRDGVGRTRRAEARARPPQRSARPAPDDADGPQDRAVFRARVITFLTAIYGDDEAFLRALRRGTIMVRAVADQPEPEMCPELTYAIYREGAAQAQPSAGDPAARRGANGPPLSVGLHDFIAWWPK</sequence>
<evidence type="ECO:0000313" key="2">
    <source>
        <dbReference type="EMBL" id="MFC3570896.1"/>
    </source>
</evidence>
<organism evidence="2 3">
    <name type="scientific">Paracoccus simplex</name>
    <dbReference type="NCBI Taxonomy" id="2086346"/>
    <lineage>
        <taxon>Bacteria</taxon>
        <taxon>Pseudomonadati</taxon>
        <taxon>Pseudomonadota</taxon>
        <taxon>Alphaproteobacteria</taxon>
        <taxon>Rhodobacterales</taxon>
        <taxon>Paracoccaceae</taxon>
        <taxon>Paracoccus</taxon>
    </lineage>
</organism>
<keyword evidence="3" id="KW-1185">Reference proteome</keyword>
<proteinExistence type="predicted"/>
<protein>
    <submittedName>
        <fullName evidence="2">Uncharacterized protein</fullName>
    </submittedName>
</protein>
<feature type="compositionally biased region" description="Low complexity" evidence="1">
    <location>
        <begin position="11"/>
        <end position="21"/>
    </location>
</feature>
<feature type="region of interest" description="Disordered" evidence="1">
    <location>
        <begin position="42"/>
        <end position="83"/>
    </location>
</feature>
<evidence type="ECO:0000313" key="3">
    <source>
        <dbReference type="Proteomes" id="UP001595596"/>
    </source>
</evidence>
<accession>A0ABV7S3T6</accession>
<reference evidence="3" key="1">
    <citation type="journal article" date="2019" name="Int. J. Syst. Evol. Microbiol.">
        <title>The Global Catalogue of Microorganisms (GCM) 10K type strain sequencing project: providing services to taxonomists for standard genome sequencing and annotation.</title>
        <authorList>
            <consortium name="The Broad Institute Genomics Platform"/>
            <consortium name="The Broad Institute Genome Sequencing Center for Infectious Disease"/>
            <person name="Wu L."/>
            <person name="Ma J."/>
        </authorList>
    </citation>
    <scope>NUCLEOTIDE SEQUENCE [LARGE SCALE GENOMIC DNA]</scope>
    <source>
        <strain evidence="3">VKM B-3226</strain>
    </source>
</reference>
<gene>
    <name evidence="2" type="ORF">ACFOMP_15665</name>
</gene>
<comment type="caution">
    <text evidence="2">The sequence shown here is derived from an EMBL/GenBank/DDBJ whole genome shotgun (WGS) entry which is preliminary data.</text>
</comment>
<dbReference type="EMBL" id="JBHRXE010000043">
    <property type="protein sequence ID" value="MFC3570896.1"/>
    <property type="molecule type" value="Genomic_DNA"/>
</dbReference>
<feature type="compositionally biased region" description="Polar residues" evidence="1">
    <location>
        <begin position="1"/>
        <end position="10"/>
    </location>
</feature>
<feature type="region of interest" description="Disordered" evidence="1">
    <location>
        <begin position="1"/>
        <end position="21"/>
    </location>
</feature>
<name>A0ABV7S3T6_9RHOB</name>
<feature type="compositionally biased region" description="Basic and acidic residues" evidence="1">
    <location>
        <begin position="54"/>
        <end position="65"/>
    </location>
</feature>
<evidence type="ECO:0000256" key="1">
    <source>
        <dbReference type="SAM" id="MobiDB-lite"/>
    </source>
</evidence>
<dbReference type="RefSeq" id="WP_379032184.1">
    <property type="nucleotide sequence ID" value="NZ_JBHRXE010000043.1"/>
</dbReference>